<feature type="compositionally biased region" description="Basic residues" evidence="1">
    <location>
        <begin position="64"/>
        <end position="78"/>
    </location>
</feature>
<protein>
    <submittedName>
        <fullName evidence="2">Uncharacterized protein</fullName>
    </submittedName>
</protein>
<feature type="compositionally biased region" description="Low complexity" evidence="1">
    <location>
        <begin position="84"/>
        <end position="95"/>
    </location>
</feature>
<dbReference type="EMBL" id="HBIV01012257">
    <property type="protein sequence ID" value="CAE0657525.1"/>
    <property type="molecule type" value="Transcribed_RNA"/>
</dbReference>
<accession>A0A7S4DM12</accession>
<feature type="region of interest" description="Disordered" evidence="1">
    <location>
        <begin position="1"/>
        <end position="127"/>
    </location>
</feature>
<proteinExistence type="predicted"/>
<organism evidence="2">
    <name type="scientific">Lotharella globosa</name>
    <dbReference type="NCBI Taxonomy" id="91324"/>
    <lineage>
        <taxon>Eukaryota</taxon>
        <taxon>Sar</taxon>
        <taxon>Rhizaria</taxon>
        <taxon>Cercozoa</taxon>
        <taxon>Chlorarachniophyceae</taxon>
        <taxon>Lotharella</taxon>
    </lineage>
</organism>
<evidence type="ECO:0000313" key="2">
    <source>
        <dbReference type="EMBL" id="CAE0657525.1"/>
    </source>
</evidence>
<dbReference type="AlphaFoldDB" id="A0A7S4DM12"/>
<evidence type="ECO:0000256" key="1">
    <source>
        <dbReference type="SAM" id="MobiDB-lite"/>
    </source>
</evidence>
<sequence length="127" mass="13901">MSCSQVSREKSDMLADELKNSITADTIPEVSQASTSSQPPEVVSPPQSKRSPVLPSRKDPLAKLKAKLKTQSRSRSRSPPRIPIPNLNPNSNPKPNKIPNPNPKLNPNSRSNPELNLIQIPSQTLSH</sequence>
<feature type="compositionally biased region" description="Low complexity" evidence="1">
    <location>
        <begin position="36"/>
        <end position="48"/>
    </location>
</feature>
<feature type="compositionally biased region" description="Basic and acidic residues" evidence="1">
    <location>
        <begin position="7"/>
        <end position="19"/>
    </location>
</feature>
<feature type="compositionally biased region" description="Polar residues" evidence="1">
    <location>
        <begin position="20"/>
        <end position="35"/>
    </location>
</feature>
<reference evidence="2" key="1">
    <citation type="submission" date="2021-01" db="EMBL/GenBank/DDBJ databases">
        <authorList>
            <person name="Corre E."/>
            <person name="Pelletier E."/>
            <person name="Niang G."/>
            <person name="Scheremetjew M."/>
            <person name="Finn R."/>
            <person name="Kale V."/>
            <person name="Holt S."/>
            <person name="Cochrane G."/>
            <person name="Meng A."/>
            <person name="Brown T."/>
            <person name="Cohen L."/>
        </authorList>
    </citation>
    <scope>NUCLEOTIDE SEQUENCE</scope>
    <source>
        <strain evidence="2">CCCM811</strain>
    </source>
</reference>
<gene>
    <name evidence="2" type="ORF">LGLO00237_LOCUS9093</name>
</gene>
<name>A0A7S4DM12_9EUKA</name>